<proteinExistence type="predicted"/>
<evidence type="ECO:0000256" key="1">
    <source>
        <dbReference type="SAM" id="Phobius"/>
    </source>
</evidence>
<dbReference type="RefSeq" id="WP_126866856.1">
    <property type="nucleotide sequence ID" value="NZ_JAUSTX010000010.1"/>
</dbReference>
<dbReference type="OrthoDB" id="1683445at2"/>
<reference evidence="3 4" key="1">
    <citation type="submission" date="2018-12" db="EMBL/GenBank/DDBJ databases">
        <title>Bacillus chawlae sp. nov., Bacillus glennii sp. nov., and Bacillus saganii sp. nov. Isolated from the Vehicle Assembly Building at Kennedy Space Center where the Viking Spacecraft were Assembled.</title>
        <authorList>
            <person name="Seuylemezian A."/>
            <person name="Vaishampayan P."/>
        </authorList>
    </citation>
    <scope>NUCLEOTIDE SEQUENCE [LARGE SCALE GENOMIC DNA]</scope>
    <source>
        <strain evidence="3 4">L5</strain>
    </source>
</reference>
<sequence>MELFGAPLEQIYLYGLIIAGVLTFVFILLNDIFAGLHLPDVLNPALILSFLTIFSACGYLLEHLTSLSSIFVSVIAAVTAVLLVSLLNVLILIPLSSAEESLVILEADLKGRVGTVITSVPVDGFGEVLIESKSGSFAKPAVSFHAENIPSQTKVLIIDVQNGILHVAPREQILDIG</sequence>
<comment type="caution">
    <text evidence="3">The sequence shown here is derived from an EMBL/GenBank/DDBJ whole genome shotgun (WGS) entry which is preliminary data.</text>
</comment>
<organism evidence="3 4">
    <name type="scientific">Peribacillus cavernae</name>
    <dbReference type="NCBI Taxonomy" id="1674310"/>
    <lineage>
        <taxon>Bacteria</taxon>
        <taxon>Bacillati</taxon>
        <taxon>Bacillota</taxon>
        <taxon>Bacilli</taxon>
        <taxon>Bacillales</taxon>
        <taxon>Bacillaceae</taxon>
        <taxon>Peribacillus</taxon>
    </lineage>
</organism>
<evidence type="ECO:0000313" key="4">
    <source>
        <dbReference type="Proteomes" id="UP000267430"/>
    </source>
</evidence>
<dbReference type="InterPro" id="IPR012340">
    <property type="entry name" value="NA-bd_OB-fold"/>
</dbReference>
<keyword evidence="1" id="KW-1133">Transmembrane helix</keyword>
<feature type="transmembrane region" description="Helical" evidence="1">
    <location>
        <begin position="67"/>
        <end position="93"/>
    </location>
</feature>
<keyword evidence="4" id="KW-1185">Reference proteome</keyword>
<keyword evidence="1" id="KW-0472">Membrane</keyword>
<evidence type="ECO:0000313" key="3">
    <source>
        <dbReference type="EMBL" id="RUQ26003.1"/>
    </source>
</evidence>
<dbReference type="EMBL" id="RYZZ01000037">
    <property type="protein sequence ID" value="RUQ26003.1"/>
    <property type="molecule type" value="Genomic_DNA"/>
</dbReference>
<protein>
    <recommendedName>
        <fullName evidence="2">Membrane protein NfeD2 N-terminal transmembrane domain-containing protein</fullName>
    </recommendedName>
</protein>
<accession>A0A3S0W391</accession>
<feature type="transmembrane region" description="Helical" evidence="1">
    <location>
        <begin position="12"/>
        <end position="29"/>
    </location>
</feature>
<feature type="domain" description="Membrane protein NfeD2 N-terminal transmembrane" evidence="2">
    <location>
        <begin position="1"/>
        <end position="100"/>
    </location>
</feature>
<dbReference type="Gene3D" id="2.40.50.140">
    <property type="entry name" value="Nucleic acid-binding proteins"/>
    <property type="match status" value="1"/>
</dbReference>
<feature type="transmembrane region" description="Helical" evidence="1">
    <location>
        <begin position="41"/>
        <end position="61"/>
    </location>
</feature>
<name>A0A3S0W391_9BACI</name>
<keyword evidence="1" id="KW-0812">Transmembrane</keyword>
<dbReference type="InterPro" id="IPR058653">
    <property type="entry name" value="NfeD2_TM"/>
</dbReference>
<dbReference type="AlphaFoldDB" id="A0A3S0W391"/>
<evidence type="ECO:0000259" key="2">
    <source>
        <dbReference type="Pfam" id="PF25842"/>
    </source>
</evidence>
<dbReference type="Proteomes" id="UP000267430">
    <property type="component" value="Unassembled WGS sequence"/>
</dbReference>
<dbReference type="Pfam" id="PF25842">
    <property type="entry name" value="NfeD_TM"/>
    <property type="match status" value="1"/>
</dbReference>
<gene>
    <name evidence="3" type="ORF">ELQ35_18870</name>
</gene>